<evidence type="ECO:0000256" key="6">
    <source>
        <dbReference type="ARBA" id="ARBA00022989"/>
    </source>
</evidence>
<dbReference type="PANTHER" id="PTHR27000">
    <property type="entry name" value="LEUCINE-RICH REPEAT RECEPTOR-LIKE PROTEIN KINASE FAMILY PROTEIN-RELATED"/>
    <property type="match status" value="1"/>
</dbReference>
<dbReference type="EMBL" id="JBHFFA010000006">
    <property type="protein sequence ID" value="KAL2620952.1"/>
    <property type="molecule type" value="Genomic_DNA"/>
</dbReference>
<evidence type="ECO:0000256" key="3">
    <source>
        <dbReference type="ARBA" id="ARBA00022692"/>
    </source>
</evidence>
<keyword evidence="11" id="KW-1185">Reference proteome</keyword>
<evidence type="ECO:0000313" key="10">
    <source>
        <dbReference type="EMBL" id="KAL2620952.1"/>
    </source>
</evidence>
<proteinExistence type="predicted"/>
<accession>A0ABD1Y2I6</accession>
<keyword evidence="2" id="KW-0433">Leucine-rich repeat</keyword>
<keyword evidence="7" id="KW-0472">Membrane</keyword>
<evidence type="ECO:0000256" key="8">
    <source>
        <dbReference type="ARBA" id="ARBA00023170"/>
    </source>
</evidence>
<protein>
    <submittedName>
        <fullName evidence="10">Uncharacterized protein</fullName>
    </submittedName>
</protein>
<dbReference type="InterPro" id="IPR001611">
    <property type="entry name" value="Leu-rich_rpt"/>
</dbReference>
<keyword evidence="3" id="KW-0812">Transmembrane</keyword>
<keyword evidence="8" id="KW-0675">Receptor</keyword>
<evidence type="ECO:0000256" key="9">
    <source>
        <dbReference type="ARBA" id="ARBA00023180"/>
    </source>
</evidence>
<comment type="subcellular location">
    <subcellularLocation>
        <location evidence="1">Membrane</location>
        <topology evidence="1">Single-pass membrane protein</topology>
    </subcellularLocation>
</comment>
<evidence type="ECO:0000256" key="4">
    <source>
        <dbReference type="ARBA" id="ARBA00022729"/>
    </source>
</evidence>
<evidence type="ECO:0000256" key="2">
    <source>
        <dbReference type="ARBA" id="ARBA00022614"/>
    </source>
</evidence>
<reference evidence="10 11" key="1">
    <citation type="submission" date="2024-09" db="EMBL/GenBank/DDBJ databases">
        <title>Chromosome-scale assembly of Riccia fluitans.</title>
        <authorList>
            <person name="Paukszto L."/>
            <person name="Sawicki J."/>
            <person name="Karawczyk K."/>
            <person name="Piernik-Szablinska J."/>
            <person name="Szczecinska M."/>
            <person name="Mazdziarz M."/>
        </authorList>
    </citation>
    <scope>NUCLEOTIDE SEQUENCE [LARGE SCALE GENOMIC DNA]</scope>
    <source>
        <strain evidence="10">Rf_01</strain>
        <tissue evidence="10">Aerial parts of the thallus</tissue>
    </source>
</reference>
<evidence type="ECO:0000256" key="7">
    <source>
        <dbReference type="ARBA" id="ARBA00023136"/>
    </source>
</evidence>
<dbReference type="Pfam" id="PF00560">
    <property type="entry name" value="LRR_1"/>
    <property type="match status" value="4"/>
</dbReference>
<evidence type="ECO:0000256" key="1">
    <source>
        <dbReference type="ARBA" id="ARBA00004167"/>
    </source>
</evidence>
<dbReference type="Proteomes" id="UP001605036">
    <property type="component" value="Unassembled WGS sequence"/>
</dbReference>
<keyword evidence="4" id="KW-0732">Signal</keyword>
<sequence length="284" mass="32444">MNEEILNLHDNHLTGEIPVQLGSLQWLVVLDAVHNNPTELEFIDCWGNLLSGIIPLLIGNLRNLTTLDLTANQLTGGIPYEIGLLIKLRGLHLWGTHIGGHFPNFYGKFDFPAGDGEEARIIGRIFIPEEFGQLKNLRRLCISNNKLEGPVPDELSNLKNLIHLRASGNFLTGKLIIKFRKMWTSIHRQVTHLAEMAVLPGGNCTSRQLLEFLRDDHRNLLREIRTYQMHGTGIGFPCTDQKPQIRNYRRKNCYLHKQLGTLDLTVDLRLEAEETIEHMRRARV</sequence>
<dbReference type="InterPro" id="IPR032675">
    <property type="entry name" value="LRR_dom_sf"/>
</dbReference>
<dbReference type="SUPFAM" id="SSF52058">
    <property type="entry name" value="L domain-like"/>
    <property type="match status" value="1"/>
</dbReference>
<comment type="caution">
    <text evidence="10">The sequence shown here is derived from an EMBL/GenBank/DDBJ whole genome shotgun (WGS) entry which is preliminary data.</text>
</comment>
<dbReference type="AlphaFoldDB" id="A0ABD1Y2I6"/>
<keyword evidence="5" id="KW-0677">Repeat</keyword>
<dbReference type="PANTHER" id="PTHR27000:SF771">
    <property type="entry name" value="LRR RECEPTOR-LIKE SERINE_THREONINE-PROTEIN KINASE FLS2"/>
    <property type="match status" value="1"/>
</dbReference>
<keyword evidence="9" id="KW-0325">Glycoprotein</keyword>
<dbReference type="Gene3D" id="3.80.10.10">
    <property type="entry name" value="Ribonuclease Inhibitor"/>
    <property type="match status" value="2"/>
</dbReference>
<gene>
    <name evidence="10" type="ORF">R1flu_001157</name>
</gene>
<name>A0ABD1Y2I6_9MARC</name>
<evidence type="ECO:0000313" key="11">
    <source>
        <dbReference type="Proteomes" id="UP001605036"/>
    </source>
</evidence>
<organism evidence="10 11">
    <name type="scientific">Riccia fluitans</name>
    <dbReference type="NCBI Taxonomy" id="41844"/>
    <lineage>
        <taxon>Eukaryota</taxon>
        <taxon>Viridiplantae</taxon>
        <taxon>Streptophyta</taxon>
        <taxon>Embryophyta</taxon>
        <taxon>Marchantiophyta</taxon>
        <taxon>Marchantiopsida</taxon>
        <taxon>Marchantiidae</taxon>
        <taxon>Marchantiales</taxon>
        <taxon>Ricciaceae</taxon>
        <taxon>Riccia</taxon>
    </lineage>
</organism>
<dbReference type="GO" id="GO:0016020">
    <property type="term" value="C:membrane"/>
    <property type="evidence" value="ECO:0007669"/>
    <property type="project" value="UniProtKB-SubCell"/>
</dbReference>
<evidence type="ECO:0000256" key="5">
    <source>
        <dbReference type="ARBA" id="ARBA00022737"/>
    </source>
</evidence>
<keyword evidence="6" id="KW-1133">Transmembrane helix</keyword>